<accession>A0A392VK04</accession>
<comment type="caution">
    <text evidence="2">The sequence shown here is derived from an EMBL/GenBank/DDBJ whole genome shotgun (WGS) entry which is preliminary data.</text>
</comment>
<feature type="region of interest" description="Disordered" evidence="1">
    <location>
        <begin position="16"/>
        <end position="56"/>
    </location>
</feature>
<keyword evidence="3" id="KW-1185">Reference proteome</keyword>
<proteinExistence type="predicted"/>
<organism evidence="2 3">
    <name type="scientific">Trifolium medium</name>
    <dbReference type="NCBI Taxonomy" id="97028"/>
    <lineage>
        <taxon>Eukaryota</taxon>
        <taxon>Viridiplantae</taxon>
        <taxon>Streptophyta</taxon>
        <taxon>Embryophyta</taxon>
        <taxon>Tracheophyta</taxon>
        <taxon>Spermatophyta</taxon>
        <taxon>Magnoliopsida</taxon>
        <taxon>eudicotyledons</taxon>
        <taxon>Gunneridae</taxon>
        <taxon>Pentapetalae</taxon>
        <taxon>rosids</taxon>
        <taxon>fabids</taxon>
        <taxon>Fabales</taxon>
        <taxon>Fabaceae</taxon>
        <taxon>Papilionoideae</taxon>
        <taxon>50 kb inversion clade</taxon>
        <taxon>NPAAA clade</taxon>
        <taxon>Hologalegina</taxon>
        <taxon>IRL clade</taxon>
        <taxon>Trifolieae</taxon>
        <taxon>Trifolium</taxon>
    </lineage>
</organism>
<evidence type="ECO:0000313" key="2">
    <source>
        <dbReference type="EMBL" id="MCI88714.1"/>
    </source>
</evidence>
<dbReference type="EMBL" id="LXQA011200510">
    <property type="protein sequence ID" value="MCI88714.1"/>
    <property type="molecule type" value="Genomic_DNA"/>
</dbReference>
<protein>
    <submittedName>
        <fullName evidence="2">Uncharacterized protein</fullName>
    </submittedName>
</protein>
<feature type="non-terminal residue" evidence="2">
    <location>
        <position position="1"/>
    </location>
</feature>
<dbReference type="Proteomes" id="UP000265520">
    <property type="component" value="Unassembled WGS sequence"/>
</dbReference>
<reference evidence="2 3" key="1">
    <citation type="journal article" date="2018" name="Front. Plant Sci.">
        <title>Red Clover (Trifolium pratense) and Zigzag Clover (T. medium) - A Picture of Genomic Similarities and Differences.</title>
        <authorList>
            <person name="Dluhosova J."/>
            <person name="Istvanek J."/>
            <person name="Nedelnik J."/>
            <person name="Repkova J."/>
        </authorList>
    </citation>
    <scope>NUCLEOTIDE SEQUENCE [LARGE SCALE GENOMIC DNA]</scope>
    <source>
        <strain evidence="3">cv. 10/8</strain>
        <tissue evidence="2">Leaf</tissue>
    </source>
</reference>
<evidence type="ECO:0000313" key="3">
    <source>
        <dbReference type="Proteomes" id="UP000265520"/>
    </source>
</evidence>
<evidence type="ECO:0000256" key="1">
    <source>
        <dbReference type="SAM" id="MobiDB-lite"/>
    </source>
</evidence>
<name>A0A392VK04_9FABA</name>
<dbReference type="AlphaFoldDB" id="A0A392VK04"/>
<sequence>QTTLRVAPAPCVRCAASRRKSKNAGQQGALRSTAERVAPGPATSAENAILSKEDIK</sequence>